<evidence type="ECO:0000256" key="1">
    <source>
        <dbReference type="SAM" id="Phobius"/>
    </source>
</evidence>
<dbReference type="EMBL" id="SMCO01000001">
    <property type="protein sequence ID" value="TCV90287.1"/>
    <property type="molecule type" value="Genomic_DNA"/>
</dbReference>
<proteinExistence type="predicted"/>
<keyword evidence="1" id="KW-1133">Transmembrane helix</keyword>
<name>A0A4R3YDS6_9PROT</name>
<gene>
    <name evidence="2" type="ORF">EDC63_101257</name>
</gene>
<evidence type="ECO:0000313" key="3">
    <source>
        <dbReference type="Proteomes" id="UP000295367"/>
    </source>
</evidence>
<sequence length="132" mass="14611">MAIPWLIVLKSVPWTDVISNAPKIADGAKKLWGAIGKKPPISEMDTSNESPVLTPEAHELILLKKQLKVIESATADLHDQMLASTELIKALAEQNAQLIKRIEENRIRILWLASIVVAFGIMTVINLVLTLR</sequence>
<dbReference type="OrthoDB" id="8564508at2"/>
<protein>
    <submittedName>
        <fullName evidence="2">Uncharacterized protein</fullName>
    </submittedName>
</protein>
<keyword evidence="3" id="KW-1185">Reference proteome</keyword>
<accession>A0A4R3YDS6</accession>
<reference evidence="2 3" key="1">
    <citation type="submission" date="2019-03" db="EMBL/GenBank/DDBJ databases">
        <title>Genomic Encyclopedia of Type Strains, Phase IV (KMG-IV): sequencing the most valuable type-strain genomes for metagenomic binning, comparative biology and taxonomic classification.</title>
        <authorList>
            <person name="Goeker M."/>
        </authorList>
    </citation>
    <scope>NUCLEOTIDE SEQUENCE [LARGE SCALE GENOMIC DNA]</scope>
    <source>
        <strain evidence="2 3">DSM 100309</strain>
    </source>
</reference>
<feature type="transmembrane region" description="Helical" evidence="1">
    <location>
        <begin position="109"/>
        <end position="129"/>
    </location>
</feature>
<keyword evidence="1" id="KW-0812">Transmembrane</keyword>
<keyword evidence="1" id="KW-0472">Membrane</keyword>
<dbReference type="AlphaFoldDB" id="A0A4R3YDS6"/>
<evidence type="ECO:0000313" key="2">
    <source>
        <dbReference type="EMBL" id="TCV90287.1"/>
    </source>
</evidence>
<dbReference type="Proteomes" id="UP000295367">
    <property type="component" value="Unassembled WGS sequence"/>
</dbReference>
<organism evidence="2 3">
    <name type="scientific">Sulfurirhabdus autotrophica</name>
    <dbReference type="NCBI Taxonomy" id="1706046"/>
    <lineage>
        <taxon>Bacteria</taxon>
        <taxon>Pseudomonadati</taxon>
        <taxon>Pseudomonadota</taxon>
        <taxon>Betaproteobacteria</taxon>
        <taxon>Nitrosomonadales</taxon>
        <taxon>Sulfuricellaceae</taxon>
        <taxon>Sulfurirhabdus</taxon>
    </lineage>
</organism>
<comment type="caution">
    <text evidence="2">The sequence shown here is derived from an EMBL/GenBank/DDBJ whole genome shotgun (WGS) entry which is preliminary data.</text>
</comment>
<dbReference type="RefSeq" id="WP_124947750.1">
    <property type="nucleotide sequence ID" value="NZ_BHVT01000073.1"/>
</dbReference>